<dbReference type="InterPro" id="IPR057409">
    <property type="entry name" value="HVO_B0008-like_N"/>
</dbReference>
<accession>A0AAV3UGC7</accession>
<name>A0AAV3UGC7_9EURY</name>
<dbReference type="Gene3D" id="1.10.10.10">
    <property type="entry name" value="Winged helix-like DNA-binding domain superfamily/Winged helix DNA-binding domain"/>
    <property type="match status" value="1"/>
</dbReference>
<dbReference type="AlphaFoldDB" id="A0AAV3UGC7"/>
<sequence length="168" mass="18954">MSENSEPAFVINCPECDMDGEFEDVSAASLFYSKHREHTSHEPEWERADLAVNLAERTQWSVFCDECAETWEFSSESEVEVFMAEHATYTDHEATEIVTDEKTTVATDDLIELIREFDNVTPDGIPEALIYAVTGDLGLSKRQINAKVDELKQNGEVYEPSTGHLRAT</sequence>
<dbReference type="Pfam" id="PF25214">
    <property type="entry name" value="HVO_B0008_N"/>
    <property type="match status" value="1"/>
</dbReference>
<keyword evidence="3" id="KW-1185">Reference proteome</keyword>
<dbReference type="Proteomes" id="UP001501729">
    <property type="component" value="Unassembled WGS sequence"/>
</dbReference>
<comment type="caution">
    <text evidence="2">The sequence shown here is derived from an EMBL/GenBank/DDBJ whole genome shotgun (WGS) entry which is preliminary data.</text>
</comment>
<evidence type="ECO:0000259" key="1">
    <source>
        <dbReference type="Pfam" id="PF25214"/>
    </source>
</evidence>
<protein>
    <recommendedName>
        <fullName evidence="1">HVO-B0008-like N-terminal domain-containing protein</fullName>
    </recommendedName>
</protein>
<gene>
    <name evidence="2" type="ORF">GCM10025751_20960</name>
</gene>
<evidence type="ECO:0000313" key="3">
    <source>
        <dbReference type="Proteomes" id="UP001501729"/>
    </source>
</evidence>
<dbReference type="InterPro" id="IPR036388">
    <property type="entry name" value="WH-like_DNA-bd_sf"/>
</dbReference>
<evidence type="ECO:0000313" key="2">
    <source>
        <dbReference type="EMBL" id="GAA5048775.1"/>
    </source>
</evidence>
<dbReference type="RefSeq" id="WP_227777125.1">
    <property type="nucleotide sequence ID" value="NZ_BAABKX010000002.1"/>
</dbReference>
<dbReference type="GeneID" id="68615819"/>
<reference evidence="2 3" key="1">
    <citation type="journal article" date="2019" name="Int. J. Syst. Evol. Microbiol.">
        <title>The Global Catalogue of Microorganisms (GCM) 10K type strain sequencing project: providing services to taxonomists for standard genome sequencing and annotation.</title>
        <authorList>
            <consortium name="The Broad Institute Genomics Platform"/>
            <consortium name="The Broad Institute Genome Sequencing Center for Infectious Disease"/>
            <person name="Wu L."/>
            <person name="Ma J."/>
        </authorList>
    </citation>
    <scope>NUCLEOTIDE SEQUENCE [LARGE SCALE GENOMIC DNA]</scope>
    <source>
        <strain evidence="2 3">JCM 17504</strain>
    </source>
</reference>
<proteinExistence type="predicted"/>
<organism evidence="2 3">
    <name type="scientific">Haladaptatus pallidirubidus</name>
    <dbReference type="NCBI Taxonomy" id="1008152"/>
    <lineage>
        <taxon>Archaea</taxon>
        <taxon>Methanobacteriati</taxon>
        <taxon>Methanobacteriota</taxon>
        <taxon>Stenosarchaea group</taxon>
        <taxon>Halobacteria</taxon>
        <taxon>Halobacteriales</taxon>
        <taxon>Haladaptataceae</taxon>
        <taxon>Haladaptatus</taxon>
    </lineage>
</organism>
<dbReference type="EMBL" id="BAABKX010000002">
    <property type="protein sequence ID" value="GAA5048775.1"/>
    <property type="molecule type" value="Genomic_DNA"/>
</dbReference>
<feature type="domain" description="HVO-B0008-like N-terminal" evidence="1">
    <location>
        <begin position="10"/>
        <end position="47"/>
    </location>
</feature>